<feature type="compositionally biased region" description="Acidic residues" evidence="8">
    <location>
        <begin position="403"/>
        <end position="412"/>
    </location>
</feature>
<evidence type="ECO:0000256" key="8">
    <source>
        <dbReference type="SAM" id="MobiDB-lite"/>
    </source>
</evidence>
<evidence type="ECO:0000256" key="7">
    <source>
        <dbReference type="RuleBase" id="RU366044"/>
    </source>
</evidence>
<keyword evidence="4 7" id="KW-0238">DNA-binding</keyword>
<dbReference type="EMBL" id="JASNQZ010000012">
    <property type="protein sequence ID" value="KAL0950030.1"/>
    <property type="molecule type" value="Genomic_DNA"/>
</dbReference>
<feature type="region of interest" description="Disordered" evidence="8">
    <location>
        <begin position="105"/>
        <end position="129"/>
    </location>
</feature>
<keyword evidence="10" id="KW-1185">Reference proteome</keyword>
<feature type="compositionally biased region" description="Acidic residues" evidence="8">
    <location>
        <begin position="364"/>
        <end position="381"/>
    </location>
</feature>
<dbReference type="InterPro" id="IPR011039">
    <property type="entry name" value="TFIIF_interaction"/>
</dbReference>
<evidence type="ECO:0000313" key="10">
    <source>
        <dbReference type="Proteomes" id="UP001556367"/>
    </source>
</evidence>
<evidence type="ECO:0000256" key="1">
    <source>
        <dbReference type="ARBA" id="ARBA00004123"/>
    </source>
</evidence>
<comment type="caution">
    <text evidence="9">The sequence shown here is derived from an EMBL/GenBank/DDBJ whole genome shotgun (WGS) entry which is preliminary data.</text>
</comment>
<dbReference type="SUPFAM" id="SSF50916">
    <property type="entry name" value="Rap30/74 interaction domains"/>
    <property type="match status" value="1"/>
</dbReference>
<sequence length="670" mass="72746">MPKPTIHTLFPSKKRTLPPPKPKDGPSTSTSSPSPTKPRPPRPKPAPAADDLDESAKLPTGPFQEFRLMSSALNGWKYDVMKFDSHKVVDISTWQTPIKLNRKDLRKPGDDVESNAGPVAVGPMMGPDGKPVIGVDGRIVMVDAEGRPIHPTNGAAKGKGPATGAGAAPAKKRFQKKTRQVFLVSEEVRQLRREERYPWVIEDSSGKETWVAKLEEVAQASTRAFFMPAANDVFKFVPAHRWYKFQKKPLYTVWSAEEAEAIYQKHKNNLSPEVWLSRRKGGASAATAAMFKAEAEGRTVIGENSLVETAGTSLGPGGRKLKTVENGMDHLFEDDGEEGEMMKKRRARELGEEGDMDEILFEEDFADDEEPMEIDENDEEAKEQAERMKRDQRAANKTREGYVDADEDDDEGALTKDGKRFKKMLRNRDGNEAYESDDEENPYASSAEEEEEEQLVPGSLVDPALAPNTESRPGSQPPGKPSTPQPNGDTPVKEESPSSPSTPNLSLGGHSVVAKRATSPKAPKLKSTPGSRAGSPLASRASSPTAAGSPGVTGSRATSPSKGSNKRKADEGVSPAANGGPPKPKKRKPTGPPVGELEDRMVIEWLRNSPPSTTRECIAHFTLYLTDDAKKAKFTGLVREIATLKNGKLVLRNAYRNPSAAPSPAPTPAA</sequence>
<feature type="compositionally biased region" description="Pro residues" evidence="8">
    <location>
        <begin position="475"/>
        <end position="484"/>
    </location>
</feature>
<feature type="compositionally biased region" description="Basic and acidic residues" evidence="8">
    <location>
        <begin position="382"/>
        <end position="402"/>
    </location>
</feature>
<gene>
    <name evidence="9" type="ORF">HGRIS_010038</name>
</gene>
<feature type="compositionally biased region" description="Pro residues" evidence="8">
    <location>
        <begin position="35"/>
        <end position="46"/>
    </location>
</feature>
<organism evidence="9 10">
    <name type="scientific">Hohenbuehelia grisea</name>
    <dbReference type="NCBI Taxonomy" id="104357"/>
    <lineage>
        <taxon>Eukaryota</taxon>
        <taxon>Fungi</taxon>
        <taxon>Dikarya</taxon>
        <taxon>Basidiomycota</taxon>
        <taxon>Agaricomycotina</taxon>
        <taxon>Agaricomycetes</taxon>
        <taxon>Agaricomycetidae</taxon>
        <taxon>Agaricales</taxon>
        <taxon>Pleurotineae</taxon>
        <taxon>Pleurotaceae</taxon>
        <taxon>Hohenbuehelia</taxon>
    </lineage>
</organism>
<evidence type="ECO:0000256" key="4">
    <source>
        <dbReference type="ARBA" id="ARBA00023125"/>
    </source>
</evidence>
<evidence type="ECO:0000256" key="2">
    <source>
        <dbReference type="ARBA" id="ARBA00005249"/>
    </source>
</evidence>
<dbReference type="PANTHER" id="PTHR13011:SF0">
    <property type="entry name" value="GENERAL TRANSCRIPTION FACTOR IIF SUBUNIT 1"/>
    <property type="match status" value="1"/>
</dbReference>
<accession>A0ABR3J321</accession>
<feature type="compositionally biased region" description="Acidic residues" evidence="8">
    <location>
        <begin position="432"/>
        <end position="454"/>
    </location>
</feature>
<feature type="region of interest" description="Disordered" evidence="8">
    <location>
        <begin position="364"/>
        <end position="598"/>
    </location>
</feature>
<keyword evidence="6 7" id="KW-0539">Nucleus</keyword>
<dbReference type="Proteomes" id="UP001556367">
    <property type="component" value="Unassembled WGS sequence"/>
</dbReference>
<keyword evidence="3 7" id="KW-0805">Transcription regulation</keyword>
<keyword evidence="5 7" id="KW-0804">Transcription</keyword>
<feature type="compositionally biased region" description="Low complexity" evidence="8">
    <location>
        <begin position="25"/>
        <end position="34"/>
    </location>
</feature>
<dbReference type="Pfam" id="PF05793">
    <property type="entry name" value="TFIIF_alpha"/>
    <property type="match status" value="1"/>
</dbReference>
<evidence type="ECO:0000313" key="9">
    <source>
        <dbReference type="EMBL" id="KAL0950030.1"/>
    </source>
</evidence>
<feature type="region of interest" description="Disordered" evidence="8">
    <location>
        <begin position="1"/>
        <end position="60"/>
    </location>
</feature>
<comment type="similarity">
    <text evidence="2 7">Belongs to the TFIIF alpha subunit family.</text>
</comment>
<name>A0ABR3J321_9AGAR</name>
<feature type="compositionally biased region" description="Low complexity" evidence="8">
    <location>
        <begin position="154"/>
        <end position="169"/>
    </location>
</feature>
<evidence type="ECO:0000256" key="5">
    <source>
        <dbReference type="ARBA" id="ARBA00023163"/>
    </source>
</evidence>
<protein>
    <recommendedName>
        <fullName evidence="7">Transcription initiation factor IIF subunit alpha</fullName>
    </recommendedName>
</protein>
<comment type="function">
    <text evidence="7">TFIIF is a general transcription initiation factor that binds to RNA polymerase II and helps to recruit it to the initiation complex in collaboration with TFIIB. It promotes transcription elongation.</text>
</comment>
<dbReference type="PANTHER" id="PTHR13011">
    <property type="entry name" value="TFIIF-ALPHA"/>
    <property type="match status" value="1"/>
</dbReference>
<reference evidence="10" key="1">
    <citation type="submission" date="2024-06" db="EMBL/GenBank/DDBJ databases">
        <title>Multi-omics analyses provide insights into the biosynthesis of the anticancer antibiotic pleurotin in Hohenbuehelia grisea.</title>
        <authorList>
            <person name="Weaver J.A."/>
            <person name="Alberti F."/>
        </authorList>
    </citation>
    <scope>NUCLEOTIDE SEQUENCE [LARGE SCALE GENOMIC DNA]</scope>
    <source>
        <strain evidence="10">T-177</strain>
    </source>
</reference>
<evidence type="ECO:0000256" key="3">
    <source>
        <dbReference type="ARBA" id="ARBA00023015"/>
    </source>
</evidence>
<proteinExistence type="inferred from homology"/>
<feature type="region of interest" description="Disordered" evidence="8">
    <location>
        <begin position="150"/>
        <end position="171"/>
    </location>
</feature>
<comment type="subcellular location">
    <subcellularLocation>
        <location evidence="1 7">Nucleus</location>
    </subcellularLocation>
</comment>
<evidence type="ECO:0000256" key="6">
    <source>
        <dbReference type="ARBA" id="ARBA00023242"/>
    </source>
</evidence>
<dbReference type="InterPro" id="IPR008851">
    <property type="entry name" value="TFIIF-alpha"/>
</dbReference>